<dbReference type="AlphaFoldDB" id="A0A926DW82"/>
<feature type="domain" description="Transcription regulator PadR N-terminal" evidence="1">
    <location>
        <begin position="16"/>
        <end position="90"/>
    </location>
</feature>
<protein>
    <submittedName>
        <fullName evidence="2">PadR family transcriptional regulator</fullName>
    </submittedName>
</protein>
<dbReference type="PANTHER" id="PTHR33169">
    <property type="entry name" value="PADR-FAMILY TRANSCRIPTIONAL REGULATOR"/>
    <property type="match status" value="1"/>
</dbReference>
<comment type="caution">
    <text evidence="2">The sequence shown here is derived from an EMBL/GenBank/DDBJ whole genome shotgun (WGS) entry which is preliminary data.</text>
</comment>
<dbReference type="RefSeq" id="WP_177719934.1">
    <property type="nucleotide sequence ID" value="NZ_JACRSQ010000031.1"/>
</dbReference>
<dbReference type="Gene3D" id="1.10.10.10">
    <property type="entry name" value="Winged helix-like DNA-binding domain superfamily/Winged helix DNA-binding domain"/>
    <property type="match status" value="1"/>
</dbReference>
<keyword evidence="3" id="KW-1185">Reference proteome</keyword>
<proteinExistence type="predicted"/>
<evidence type="ECO:0000259" key="1">
    <source>
        <dbReference type="Pfam" id="PF03551"/>
    </source>
</evidence>
<dbReference type="PANTHER" id="PTHR33169:SF14">
    <property type="entry name" value="TRANSCRIPTIONAL REGULATOR RV3488"/>
    <property type="match status" value="1"/>
</dbReference>
<dbReference type="InterPro" id="IPR052509">
    <property type="entry name" value="Metal_resp_DNA-bind_regulator"/>
</dbReference>
<dbReference type="SUPFAM" id="SSF46785">
    <property type="entry name" value="Winged helix' DNA-binding domain"/>
    <property type="match status" value="1"/>
</dbReference>
<gene>
    <name evidence="2" type="ORF">H8730_14760</name>
</gene>
<evidence type="ECO:0000313" key="3">
    <source>
        <dbReference type="Proteomes" id="UP000657006"/>
    </source>
</evidence>
<name>A0A926DW82_9FIRM</name>
<sequence length="115" mass="13200">MRISKELVKGSTAILVLSVISRKPMYGYQIIREIEQLSDSVFHLNEGTLYPILHSLEEENYLDCYWEDSESGRKRKYYSLTEKGRKELAKQQEEWTTFSTAVAKVIQGGAYGSLA</sequence>
<accession>A0A926DW82</accession>
<organism evidence="2 3">
    <name type="scientific">Bianquea renquensis</name>
    <dbReference type="NCBI Taxonomy" id="2763661"/>
    <lineage>
        <taxon>Bacteria</taxon>
        <taxon>Bacillati</taxon>
        <taxon>Bacillota</taxon>
        <taxon>Clostridia</taxon>
        <taxon>Eubacteriales</taxon>
        <taxon>Bianqueaceae</taxon>
        <taxon>Bianquea</taxon>
    </lineage>
</organism>
<evidence type="ECO:0000313" key="2">
    <source>
        <dbReference type="EMBL" id="MBC8544807.1"/>
    </source>
</evidence>
<dbReference type="NCBIfam" id="TIGR03433">
    <property type="entry name" value="padR_acidobact"/>
    <property type="match status" value="1"/>
</dbReference>
<dbReference type="EMBL" id="JACRSQ010000031">
    <property type="protein sequence ID" value="MBC8544807.1"/>
    <property type="molecule type" value="Genomic_DNA"/>
</dbReference>
<dbReference type="Pfam" id="PF03551">
    <property type="entry name" value="PadR"/>
    <property type="match status" value="1"/>
</dbReference>
<dbReference type="InterPro" id="IPR017799">
    <property type="entry name" value="Tscrpt_reg_PadR_acidobac-type"/>
</dbReference>
<dbReference type="InterPro" id="IPR036390">
    <property type="entry name" value="WH_DNA-bd_sf"/>
</dbReference>
<dbReference type="InterPro" id="IPR005149">
    <property type="entry name" value="Tscrpt_reg_PadR_N"/>
</dbReference>
<reference evidence="2" key="1">
    <citation type="submission" date="2020-08" db="EMBL/GenBank/DDBJ databases">
        <title>Genome public.</title>
        <authorList>
            <person name="Liu C."/>
            <person name="Sun Q."/>
        </authorList>
    </citation>
    <scope>NUCLEOTIDE SEQUENCE</scope>
    <source>
        <strain evidence="2">NSJ-32</strain>
    </source>
</reference>
<dbReference type="Proteomes" id="UP000657006">
    <property type="component" value="Unassembled WGS sequence"/>
</dbReference>
<dbReference type="InterPro" id="IPR036388">
    <property type="entry name" value="WH-like_DNA-bd_sf"/>
</dbReference>